<dbReference type="AlphaFoldDB" id="A0AAV6S8B5"/>
<dbReference type="Proteomes" id="UP000693946">
    <property type="component" value="Linkage Group LG15"/>
</dbReference>
<name>A0AAV6S8B5_SOLSE</name>
<sequence>MDLLCLHHSLLSLSITSIQLTFFGTVSTHIVDGRLKIGVPPSLAIYSIPSEICIPLSASLSLLRPPHPPEEQLQTMKVVQKEQRPHNAQPVCYACLSLSVDRRPALVLSWGSPGAKREWVSEWSLCPYMHSAGPALPTLLIAGDVLDSVQLTSKGKFDSSLSKRGTSGEKRHTC</sequence>
<evidence type="ECO:0000313" key="2">
    <source>
        <dbReference type="Proteomes" id="UP000693946"/>
    </source>
</evidence>
<dbReference type="EMBL" id="JAGKHQ010000007">
    <property type="protein sequence ID" value="KAG7512907.1"/>
    <property type="molecule type" value="Genomic_DNA"/>
</dbReference>
<reference evidence="1 2" key="1">
    <citation type="journal article" date="2021" name="Sci. Rep.">
        <title>Chromosome anchoring in Senegalese sole (Solea senegalensis) reveals sex-associated markers and genome rearrangements in flatfish.</title>
        <authorList>
            <person name="Guerrero-Cozar I."/>
            <person name="Gomez-Garrido J."/>
            <person name="Berbel C."/>
            <person name="Martinez-Blanch J.F."/>
            <person name="Alioto T."/>
            <person name="Claros M.G."/>
            <person name="Gagnaire P.A."/>
            <person name="Manchado M."/>
        </authorList>
    </citation>
    <scope>NUCLEOTIDE SEQUENCE [LARGE SCALE GENOMIC DNA]</scope>
    <source>
        <strain evidence="1">Sse05_10M</strain>
    </source>
</reference>
<accession>A0AAV6S8B5</accession>
<proteinExistence type="predicted"/>
<keyword evidence="2" id="KW-1185">Reference proteome</keyword>
<evidence type="ECO:0000313" key="1">
    <source>
        <dbReference type="EMBL" id="KAG7512907.1"/>
    </source>
</evidence>
<organism evidence="1 2">
    <name type="scientific">Solea senegalensis</name>
    <name type="common">Senegalese sole</name>
    <dbReference type="NCBI Taxonomy" id="28829"/>
    <lineage>
        <taxon>Eukaryota</taxon>
        <taxon>Metazoa</taxon>
        <taxon>Chordata</taxon>
        <taxon>Craniata</taxon>
        <taxon>Vertebrata</taxon>
        <taxon>Euteleostomi</taxon>
        <taxon>Actinopterygii</taxon>
        <taxon>Neopterygii</taxon>
        <taxon>Teleostei</taxon>
        <taxon>Neoteleostei</taxon>
        <taxon>Acanthomorphata</taxon>
        <taxon>Carangaria</taxon>
        <taxon>Pleuronectiformes</taxon>
        <taxon>Pleuronectoidei</taxon>
        <taxon>Soleidae</taxon>
        <taxon>Solea</taxon>
    </lineage>
</organism>
<comment type="caution">
    <text evidence="1">The sequence shown here is derived from an EMBL/GenBank/DDBJ whole genome shotgun (WGS) entry which is preliminary data.</text>
</comment>
<protein>
    <submittedName>
        <fullName evidence="1">Uncharacterized protein</fullName>
    </submittedName>
</protein>
<gene>
    <name evidence="1" type="ORF">JOB18_042809</name>
</gene>